<sequence length="85" mass="9433">MRCNVERAMCKMSVSTATDRARILGKSEACVITVSLFFTCSFSGRHVIKAVTNQCGPVQYPLDTTGNQEQIIVVLLFHCYSLTEL</sequence>
<organism evidence="1 2">
    <name type="scientific">Parelaphostrongylus tenuis</name>
    <name type="common">Meningeal worm</name>
    <dbReference type="NCBI Taxonomy" id="148309"/>
    <lineage>
        <taxon>Eukaryota</taxon>
        <taxon>Metazoa</taxon>
        <taxon>Ecdysozoa</taxon>
        <taxon>Nematoda</taxon>
        <taxon>Chromadorea</taxon>
        <taxon>Rhabditida</taxon>
        <taxon>Rhabditina</taxon>
        <taxon>Rhabditomorpha</taxon>
        <taxon>Strongyloidea</taxon>
        <taxon>Metastrongylidae</taxon>
        <taxon>Parelaphostrongylus</taxon>
    </lineage>
</organism>
<dbReference type="EMBL" id="JAHQIW010002830">
    <property type="protein sequence ID" value="KAJ1356485.1"/>
    <property type="molecule type" value="Genomic_DNA"/>
</dbReference>
<name>A0AAD5QP88_PARTN</name>
<protein>
    <submittedName>
        <fullName evidence="1">Uncharacterized protein</fullName>
    </submittedName>
</protein>
<dbReference type="AlphaFoldDB" id="A0AAD5QP88"/>
<comment type="caution">
    <text evidence="1">The sequence shown here is derived from an EMBL/GenBank/DDBJ whole genome shotgun (WGS) entry which is preliminary data.</text>
</comment>
<keyword evidence="2" id="KW-1185">Reference proteome</keyword>
<reference evidence="1" key="1">
    <citation type="submission" date="2021-06" db="EMBL/GenBank/DDBJ databases">
        <title>Parelaphostrongylus tenuis whole genome reference sequence.</title>
        <authorList>
            <person name="Garwood T.J."/>
            <person name="Larsen P.A."/>
            <person name="Fountain-Jones N.M."/>
            <person name="Garbe J.R."/>
            <person name="Macchietto M.G."/>
            <person name="Kania S.A."/>
            <person name="Gerhold R.W."/>
            <person name="Richards J.E."/>
            <person name="Wolf T.M."/>
        </authorList>
    </citation>
    <scope>NUCLEOTIDE SEQUENCE</scope>
    <source>
        <strain evidence="1">MNPRO001-30</strain>
        <tissue evidence="1">Meninges</tissue>
    </source>
</reference>
<proteinExistence type="predicted"/>
<gene>
    <name evidence="1" type="ORF">KIN20_014218</name>
</gene>
<evidence type="ECO:0000313" key="2">
    <source>
        <dbReference type="Proteomes" id="UP001196413"/>
    </source>
</evidence>
<accession>A0AAD5QP88</accession>
<evidence type="ECO:0000313" key="1">
    <source>
        <dbReference type="EMBL" id="KAJ1356485.1"/>
    </source>
</evidence>
<dbReference type="Proteomes" id="UP001196413">
    <property type="component" value="Unassembled WGS sequence"/>
</dbReference>